<evidence type="ECO:0000313" key="2">
    <source>
        <dbReference type="Proteomes" id="UP000053235"/>
    </source>
</evidence>
<dbReference type="STRING" id="388408.LAX5112_02572"/>
<sequence length="246" mass="27899">MAKIASRDRKLLTNEIGTVLAVTARIQMKMSFMVGIGIRPQYGCKALASGCMDCPQKLARSRLRFRPVFHDRNDIPICEPETGYVDRLAKCVLGKLPIREIVAAPALISRSCQEPGDVHAQLIAGSRKNILPDPIRHHPCKLACDHDRSWKGDFISAFQADFGHGDNIFKSAAVVRLDRHALNKCHTRQVADLFSHPLDHWVCGLAWFCVRLFPRQVDTFKKSVLSAWCERLWRGGWRRNFLTKGR</sequence>
<dbReference type="Proteomes" id="UP000053235">
    <property type="component" value="Unassembled WGS sequence"/>
</dbReference>
<dbReference type="AlphaFoldDB" id="A0A0M7A7T3"/>
<organism evidence="1 2">
    <name type="scientific">Roseibium alexandrii</name>
    <dbReference type="NCBI Taxonomy" id="388408"/>
    <lineage>
        <taxon>Bacteria</taxon>
        <taxon>Pseudomonadati</taxon>
        <taxon>Pseudomonadota</taxon>
        <taxon>Alphaproteobacteria</taxon>
        <taxon>Hyphomicrobiales</taxon>
        <taxon>Stappiaceae</taxon>
        <taxon>Roseibium</taxon>
    </lineage>
</organism>
<protein>
    <submittedName>
        <fullName evidence="1">Uncharacterized protein</fullName>
    </submittedName>
</protein>
<proteinExistence type="predicted"/>
<evidence type="ECO:0000313" key="1">
    <source>
        <dbReference type="EMBL" id="CTQ70677.1"/>
    </source>
</evidence>
<name>A0A0M7A7T3_9HYPH</name>
<keyword evidence="2" id="KW-1185">Reference proteome</keyword>
<reference evidence="2" key="1">
    <citation type="submission" date="2015-07" db="EMBL/GenBank/DDBJ databases">
        <authorList>
            <person name="Rodrigo-Torres Lidia"/>
            <person name="Arahal R.David."/>
        </authorList>
    </citation>
    <scope>NUCLEOTIDE SEQUENCE [LARGE SCALE GENOMIC DNA]</scope>
    <source>
        <strain evidence="2">CECT 5112</strain>
    </source>
</reference>
<gene>
    <name evidence="1" type="ORF">LAX5112_02572</name>
</gene>
<accession>A0A0M7A7T3</accession>
<dbReference type="EMBL" id="CXWD01000009">
    <property type="protein sequence ID" value="CTQ70677.1"/>
    <property type="molecule type" value="Genomic_DNA"/>
</dbReference>